<gene>
    <name evidence="2" type="ORF">GCM10022252_11720</name>
</gene>
<evidence type="ECO:0000313" key="2">
    <source>
        <dbReference type="EMBL" id="GAA4183814.1"/>
    </source>
</evidence>
<proteinExistence type="predicted"/>
<accession>A0ABP8AHB8</accession>
<feature type="compositionally biased region" description="Polar residues" evidence="1">
    <location>
        <begin position="1"/>
        <end position="11"/>
    </location>
</feature>
<keyword evidence="3" id="KW-1185">Reference proteome</keyword>
<protein>
    <submittedName>
        <fullName evidence="2">Uncharacterized protein</fullName>
    </submittedName>
</protein>
<feature type="region of interest" description="Disordered" evidence="1">
    <location>
        <begin position="1"/>
        <end position="114"/>
    </location>
</feature>
<evidence type="ECO:0000313" key="3">
    <source>
        <dbReference type="Proteomes" id="UP001501251"/>
    </source>
</evidence>
<comment type="caution">
    <text evidence="2">The sequence shown here is derived from an EMBL/GenBank/DDBJ whole genome shotgun (WGS) entry which is preliminary data.</text>
</comment>
<dbReference type="EMBL" id="BAABAQ010000002">
    <property type="protein sequence ID" value="GAA4183814.1"/>
    <property type="molecule type" value="Genomic_DNA"/>
</dbReference>
<name>A0ABP8AHB8_9ACTN</name>
<organism evidence="2 3">
    <name type="scientific">Streptosporangium oxazolinicum</name>
    <dbReference type="NCBI Taxonomy" id="909287"/>
    <lineage>
        <taxon>Bacteria</taxon>
        <taxon>Bacillati</taxon>
        <taxon>Actinomycetota</taxon>
        <taxon>Actinomycetes</taxon>
        <taxon>Streptosporangiales</taxon>
        <taxon>Streptosporangiaceae</taxon>
        <taxon>Streptosporangium</taxon>
    </lineage>
</organism>
<reference evidence="3" key="1">
    <citation type="journal article" date="2019" name="Int. J. Syst. Evol. Microbiol.">
        <title>The Global Catalogue of Microorganisms (GCM) 10K type strain sequencing project: providing services to taxonomists for standard genome sequencing and annotation.</title>
        <authorList>
            <consortium name="The Broad Institute Genomics Platform"/>
            <consortium name="The Broad Institute Genome Sequencing Center for Infectious Disease"/>
            <person name="Wu L."/>
            <person name="Ma J."/>
        </authorList>
    </citation>
    <scope>NUCLEOTIDE SEQUENCE [LARGE SCALE GENOMIC DNA]</scope>
    <source>
        <strain evidence="3">JCM 17388</strain>
    </source>
</reference>
<sequence>MIHQNRGNQHAASHAQACDKPKRNVVLLRVTHTRPGGGPPPSTPGCVTASPRRRRTMENTSRPADNGERDDPPRAAPEGAAAMDRIVPDTTEEASWLSRSRGPPQAGESPSAGVNRGALTCFLLVWAILGSNQ</sequence>
<dbReference type="Proteomes" id="UP001501251">
    <property type="component" value="Unassembled WGS sequence"/>
</dbReference>
<evidence type="ECO:0000256" key="1">
    <source>
        <dbReference type="SAM" id="MobiDB-lite"/>
    </source>
</evidence>